<comment type="pathway">
    <text evidence="1">Cofactor biosynthesis; ubiquinone biosynthesis.</text>
</comment>
<dbReference type="RefSeq" id="WP_047806824.1">
    <property type="nucleotide sequence ID" value="NZ_CP011805.1"/>
</dbReference>
<comment type="similarity">
    <text evidence="2">Belongs to the COQ9 family.</text>
</comment>
<feature type="domain" description="COQ9 C-terminal" evidence="7">
    <location>
        <begin position="126"/>
        <end position="196"/>
    </location>
</feature>
<dbReference type="OrthoDB" id="7201143at2"/>
<evidence type="ECO:0000313" key="8">
    <source>
        <dbReference type="EMBL" id="AKM07898.1"/>
    </source>
</evidence>
<dbReference type="Gene3D" id="1.10.357.10">
    <property type="entry name" value="Tetracycline Repressor, domain 2"/>
    <property type="match status" value="1"/>
</dbReference>
<dbReference type="Proteomes" id="UP000037643">
    <property type="component" value="Chromosome"/>
</dbReference>
<dbReference type="Pfam" id="PF08511">
    <property type="entry name" value="COQ9"/>
    <property type="match status" value="1"/>
</dbReference>
<dbReference type="PANTHER" id="PTHR21427">
    <property type="entry name" value="UBIQUINONE BIOSYNTHESIS PROTEIN COQ9, MITOCHONDRIAL"/>
    <property type="match status" value="1"/>
</dbReference>
<dbReference type="KEGG" id="amx:AM2010_1835"/>
<evidence type="ECO:0000256" key="3">
    <source>
        <dbReference type="ARBA" id="ARBA00022688"/>
    </source>
</evidence>
<evidence type="ECO:0000256" key="1">
    <source>
        <dbReference type="ARBA" id="ARBA00004749"/>
    </source>
</evidence>
<dbReference type="PATRIC" id="fig|543877.4.peg.1861"/>
<dbReference type="NCBIfam" id="TIGR02396">
    <property type="entry name" value="diverge_rpsU"/>
    <property type="match status" value="1"/>
</dbReference>
<keyword evidence="3" id="KW-0831">Ubiquinone biosynthesis</keyword>
<dbReference type="InterPro" id="IPR013718">
    <property type="entry name" value="COQ9_C"/>
</dbReference>
<keyword evidence="4" id="KW-0809">Transit peptide</keyword>
<evidence type="ECO:0000256" key="5">
    <source>
        <dbReference type="ARBA" id="ARBA00023121"/>
    </source>
</evidence>
<keyword evidence="9" id="KW-1185">Reference proteome</keyword>
<name>A0A0G3XBW0_9SPHN</name>
<evidence type="ECO:0000256" key="4">
    <source>
        <dbReference type="ARBA" id="ARBA00022946"/>
    </source>
</evidence>
<protein>
    <submittedName>
        <fullName evidence="8">RpsU-divergently transcribed</fullName>
    </submittedName>
</protein>
<gene>
    <name evidence="8" type="ORF">AM2010_1835</name>
</gene>
<evidence type="ECO:0000256" key="6">
    <source>
        <dbReference type="ARBA" id="ARBA00058104"/>
    </source>
</evidence>
<sequence>MTTTPATLPDDPTLDELRLALAPAVADAVVFDGWGDAAVRAAATAEGVDPDVAALAYPGGPMDMIAAWIESVDLAMIAALPAERLAQMKIRERIAGLVFARLDAMRGREEALRRALSVMAMPQNAAQALRLGWRTADVMWRCAGDTATDYNHYTKRTMLGAIYGATLTVFVDDESADKSETRAFLDRRIEGIMRFEKAKAQLLGGEREHFSIARFLGRLRYPAR</sequence>
<evidence type="ECO:0000259" key="7">
    <source>
        <dbReference type="Pfam" id="PF08511"/>
    </source>
</evidence>
<dbReference type="InterPro" id="IPR012762">
    <property type="entry name" value="Ubiq_biosynth_COQ9"/>
</dbReference>
<proteinExistence type="inferred from homology"/>
<comment type="function">
    <text evidence="6">Membrane-associated protein that warps the membrane surface to access and bind aromatic isoprenes with high specificity, including ubiquinone (CoQ) isoprene intermediates and presents them directly to COQ7, therefore facilitating the COQ7-mediated hydroxylase step. Participates in the biosynthesis of coenzyme Q, also named ubiquinone, an essential lipid-soluble electron transporter for aerobic cellular respiration.</text>
</comment>
<dbReference type="GO" id="GO:0006744">
    <property type="term" value="P:ubiquinone biosynthetic process"/>
    <property type="evidence" value="ECO:0007669"/>
    <property type="project" value="UniProtKB-KW"/>
</dbReference>
<dbReference type="GO" id="GO:0008289">
    <property type="term" value="F:lipid binding"/>
    <property type="evidence" value="ECO:0007669"/>
    <property type="project" value="UniProtKB-KW"/>
</dbReference>
<evidence type="ECO:0000256" key="2">
    <source>
        <dbReference type="ARBA" id="ARBA00010766"/>
    </source>
</evidence>
<dbReference type="PANTHER" id="PTHR21427:SF19">
    <property type="entry name" value="UBIQUINONE BIOSYNTHESIS PROTEIN COQ9, MITOCHONDRIAL"/>
    <property type="match status" value="1"/>
</dbReference>
<keyword evidence="5" id="KW-0446">Lipid-binding</keyword>
<organism evidence="8 9">
    <name type="scientific">Pelagerythrobacter marensis</name>
    <dbReference type="NCBI Taxonomy" id="543877"/>
    <lineage>
        <taxon>Bacteria</taxon>
        <taxon>Pseudomonadati</taxon>
        <taxon>Pseudomonadota</taxon>
        <taxon>Alphaproteobacteria</taxon>
        <taxon>Sphingomonadales</taxon>
        <taxon>Erythrobacteraceae</taxon>
        <taxon>Pelagerythrobacter</taxon>
    </lineage>
</organism>
<dbReference type="AlphaFoldDB" id="A0A0G3XBW0"/>
<accession>A0A0G3XBW0</accession>
<reference evidence="8 9" key="1">
    <citation type="submission" date="2015-06" db="EMBL/GenBank/DDBJ databases">
        <authorList>
            <person name="Kim K.M."/>
        </authorList>
    </citation>
    <scope>NUCLEOTIDE SEQUENCE [LARGE SCALE GENOMIC DNA]</scope>
    <source>
        <strain evidence="8 9">KCTC 22370</strain>
    </source>
</reference>
<evidence type="ECO:0000313" key="9">
    <source>
        <dbReference type="Proteomes" id="UP000037643"/>
    </source>
</evidence>
<dbReference type="EMBL" id="CP011805">
    <property type="protein sequence ID" value="AKM07898.1"/>
    <property type="molecule type" value="Genomic_DNA"/>
</dbReference>
<dbReference type="STRING" id="543877.AM2010_1835"/>